<evidence type="ECO:0000256" key="1">
    <source>
        <dbReference type="SAM" id="Phobius"/>
    </source>
</evidence>
<keyword evidence="1" id="KW-0472">Membrane</keyword>
<accession>A0A1H0NMP0</accession>
<dbReference type="PANTHER" id="PTHR23542:SF1">
    <property type="entry name" value="MAJOR FACILITATOR SUPERFAMILY (MFS) PROFILE DOMAIN-CONTAINING PROTEIN"/>
    <property type="match status" value="1"/>
</dbReference>
<evidence type="ECO:0000313" key="3">
    <source>
        <dbReference type="Proteomes" id="UP000199691"/>
    </source>
</evidence>
<reference evidence="3" key="1">
    <citation type="submission" date="2016-10" db="EMBL/GenBank/DDBJ databases">
        <authorList>
            <person name="Varghese N."/>
            <person name="Submissions S."/>
        </authorList>
    </citation>
    <scope>NUCLEOTIDE SEQUENCE [LARGE SCALE GENOMIC DNA]</scope>
    <source>
        <strain evidence="3">CGMCC 4.6609</strain>
    </source>
</reference>
<dbReference type="OrthoDB" id="4229605at2"/>
<dbReference type="GO" id="GO:0022857">
    <property type="term" value="F:transmembrane transporter activity"/>
    <property type="evidence" value="ECO:0007669"/>
    <property type="project" value="InterPro"/>
</dbReference>
<dbReference type="PANTHER" id="PTHR23542">
    <property type="match status" value="1"/>
</dbReference>
<keyword evidence="1" id="KW-1133">Transmembrane helix</keyword>
<dbReference type="EMBL" id="FNIX01000004">
    <property type="protein sequence ID" value="SDO93964.1"/>
    <property type="molecule type" value="Genomic_DNA"/>
</dbReference>
<feature type="transmembrane region" description="Helical" evidence="1">
    <location>
        <begin position="216"/>
        <end position="237"/>
    </location>
</feature>
<feature type="transmembrane region" description="Helical" evidence="1">
    <location>
        <begin position="298"/>
        <end position="318"/>
    </location>
</feature>
<protein>
    <submittedName>
        <fullName evidence="2">Predicted arabinose efflux permease, MFS family</fullName>
    </submittedName>
</protein>
<organism evidence="2 3">
    <name type="scientific">Lentzea jiangxiensis</name>
    <dbReference type="NCBI Taxonomy" id="641025"/>
    <lineage>
        <taxon>Bacteria</taxon>
        <taxon>Bacillati</taxon>
        <taxon>Actinomycetota</taxon>
        <taxon>Actinomycetes</taxon>
        <taxon>Pseudonocardiales</taxon>
        <taxon>Pseudonocardiaceae</taxon>
        <taxon>Lentzea</taxon>
    </lineage>
</organism>
<dbReference type="Proteomes" id="UP000199691">
    <property type="component" value="Unassembled WGS sequence"/>
</dbReference>
<keyword evidence="3" id="KW-1185">Reference proteome</keyword>
<evidence type="ECO:0000313" key="2">
    <source>
        <dbReference type="EMBL" id="SDO93964.1"/>
    </source>
</evidence>
<keyword evidence="1" id="KW-0812">Transmembrane</keyword>
<feature type="transmembrane region" description="Helical" evidence="1">
    <location>
        <begin position="365"/>
        <end position="385"/>
    </location>
</feature>
<feature type="transmembrane region" description="Helical" evidence="1">
    <location>
        <begin position="51"/>
        <end position="72"/>
    </location>
</feature>
<gene>
    <name evidence="2" type="ORF">SAMN05421507_104466</name>
</gene>
<dbReference type="InterPro" id="IPR011701">
    <property type="entry name" value="MFS"/>
</dbReference>
<dbReference type="SUPFAM" id="SSF103473">
    <property type="entry name" value="MFS general substrate transporter"/>
    <property type="match status" value="1"/>
</dbReference>
<dbReference type="AlphaFoldDB" id="A0A1H0NMP0"/>
<dbReference type="Gene3D" id="1.20.1250.20">
    <property type="entry name" value="MFS general substrate transporter like domains"/>
    <property type="match status" value="1"/>
</dbReference>
<feature type="transmembrane region" description="Helical" evidence="1">
    <location>
        <begin position="171"/>
        <end position="190"/>
    </location>
</feature>
<dbReference type="InterPro" id="IPR036259">
    <property type="entry name" value="MFS_trans_sf"/>
</dbReference>
<dbReference type="Pfam" id="PF07690">
    <property type="entry name" value="MFS_1"/>
    <property type="match status" value="1"/>
</dbReference>
<feature type="transmembrane region" description="Helical" evidence="1">
    <location>
        <begin position="21"/>
        <end position="45"/>
    </location>
</feature>
<sequence>MTGVDLAPFKHVLMLPGVRPFALLMFFARMPPAATGVILTLHVAVTLDRGYGAAGLVGAAGTVGMGLGAPLMGKLIDERGLRPMLAVGVTASAAFWLTAPLMGYWTLLATSFLVGLLGVPMMSIGRQVITALVPQDRRRVALSVDSISVELSFMGGPALGVVVATKFSTNVALLFIGVSILVAGVLLYWANPPMLHGDEVVDGPKPKLREWLRGRIFGVLVVCVGATVCLAGMEVSAIASLEHIGKQSWLGAVFFAMCAASIVGGLVYGGVKRVPSVLVLLVLMAALEIPVGLGDGNVLLLCLLLVPMNLMCAPLIAASGEHISRLAPPTARGLAIGLQGSAFTMGNAIGAPVAGVAIDRGGAPAGFAIAGVIGLLVAAVAWLLARQRQRVNPLPVR</sequence>
<name>A0A1H0NMP0_9PSEU</name>
<dbReference type="STRING" id="641025.SAMN05421507_104466"/>
<feature type="transmembrane region" description="Helical" evidence="1">
    <location>
        <begin position="249"/>
        <end position="268"/>
    </location>
</feature>
<proteinExistence type="predicted"/>
<feature type="transmembrane region" description="Helical" evidence="1">
    <location>
        <begin position="274"/>
        <end position="291"/>
    </location>
</feature>